<reference evidence="1" key="1">
    <citation type="journal article" date="2019" name="Sci. Rep.">
        <title>Draft genome of Tanacetum cinerariifolium, the natural source of mosquito coil.</title>
        <authorList>
            <person name="Yamashiro T."/>
            <person name="Shiraishi A."/>
            <person name="Satake H."/>
            <person name="Nakayama K."/>
        </authorList>
    </citation>
    <scope>NUCLEOTIDE SEQUENCE</scope>
</reference>
<sequence length="26" mass="2929">MESDRKGAEGDCPEEEIDCRCAKMPE</sequence>
<accession>A0A699X9V0</accession>
<proteinExistence type="predicted"/>
<protein>
    <submittedName>
        <fullName evidence="1">Uncharacterized protein</fullName>
    </submittedName>
</protein>
<organism evidence="1">
    <name type="scientific">Tanacetum cinerariifolium</name>
    <name type="common">Dalmatian daisy</name>
    <name type="synonym">Chrysanthemum cinerariifolium</name>
    <dbReference type="NCBI Taxonomy" id="118510"/>
    <lineage>
        <taxon>Eukaryota</taxon>
        <taxon>Viridiplantae</taxon>
        <taxon>Streptophyta</taxon>
        <taxon>Embryophyta</taxon>
        <taxon>Tracheophyta</taxon>
        <taxon>Spermatophyta</taxon>
        <taxon>Magnoliopsida</taxon>
        <taxon>eudicotyledons</taxon>
        <taxon>Gunneridae</taxon>
        <taxon>Pentapetalae</taxon>
        <taxon>asterids</taxon>
        <taxon>campanulids</taxon>
        <taxon>Asterales</taxon>
        <taxon>Asteraceae</taxon>
        <taxon>Asteroideae</taxon>
        <taxon>Anthemideae</taxon>
        <taxon>Anthemidinae</taxon>
        <taxon>Tanacetum</taxon>
    </lineage>
</organism>
<dbReference type="EMBL" id="BKCJ011828802">
    <property type="protein sequence ID" value="GFD56379.1"/>
    <property type="molecule type" value="Genomic_DNA"/>
</dbReference>
<feature type="non-terminal residue" evidence="1">
    <location>
        <position position="26"/>
    </location>
</feature>
<name>A0A699X9V0_TANCI</name>
<gene>
    <name evidence="1" type="ORF">Tci_928348</name>
</gene>
<comment type="caution">
    <text evidence="1">The sequence shown here is derived from an EMBL/GenBank/DDBJ whole genome shotgun (WGS) entry which is preliminary data.</text>
</comment>
<dbReference type="AlphaFoldDB" id="A0A699X9V0"/>
<evidence type="ECO:0000313" key="1">
    <source>
        <dbReference type="EMBL" id="GFD56379.1"/>
    </source>
</evidence>